<keyword evidence="2" id="KW-1133">Transmembrane helix</keyword>
<sequence length="391" mass="42312">MSHLLQVLSSVGHYIPACRQVTSGLCSANIFNKMRNLLLGVFLGLFVVVHPTPVNTVTQIPVTFEDDIYHDVKAEEFIVDPFTPRSVSNAHGTPTTTELVLDGKVESHQTPVVFQESQQLPSDATTESSGKSQPTPLSVSDSPTTQSVMDVSSAFLVSDQLLTDFTTEGSADPTSSTRLFEGSGFSPAASRSVITSTVLSDTTVQTPQQTFTDFFTEESTTGFEEGSGHSPTRMGLVVDSVDASTTTEPPETFATIKDAVVPRNRSRLFLQRLPSEDNAGTEKHLGIKELINGPNSKDAGMHKGHSTPDWIIIVAFIAALAALIAVCAAIATRDKWNHPNQVSESTTNCSNQKRELEMQPFVHKVEPKENKNNGDYTVIPLDDAPDNFSSD</sequence>
<dbReference type="GeneID" id="106519103"/>
<dbReference type="AlphaFoldDB" id="A0A2I4BEC0"/>
<evidence type="ECO:0000256" key="1">
    <source>
        <dbReference type="SAM" id="MobiDB-lite"/>
    </source>
</evidence>
<evidence type="ECO:0000313" key="4">
    <source>
        <dbReference type="RefSeq" id="XP_013866089.1"/>
    </source>
</evidence>
<evidence type="ECO:0000256" key="2">
    <source>
        <dbReference type="SAM" id="Phobius"/>
    </source>
</evidence>
<gene>
    <name evidence="4" type="primary">LOC106519103</name>
</gene>
<dbReference type="KEGG" id="alim:106519103"/>
<keyword evidence="3" id="KW-1185">Reference proteome</keyword>
<organism evidence="3 4">
    <name type="scientific">Austrofundulus limnaeus</name>
    <name type="common">Annual killifish</name>
    <dbReference type="NCBI Taxonomy" id="52670"/>
    <lineage>
        <taxon>Eukaryota</taxon>
        <taxon>Metazoa</taxon>
        <taxon>Chordata</taxon>
        <taxon>Craniata</taxon>
        <taxon>Vertebrata</taxon>
        <taxon>Euteleostomi</taxon>
        <taxon>Actinopterygii</taxon>
        <taxon>Neopterygii</taxon>
        <taxon>Teleostei</taxon>
        <taxon>Neoteleostei</taxon>
        <taxon>Acanthomorphata</taxon>
        <taxon>Ovalentaria</taxon>
        <taxon>Atherinomorphae</taxon>
        <taxon>Cyprinodontiformes</taxon>
        <taxon>Rivulidae</taxon>
        <taxon>Austrofundulus</taxon>
    </lineage>
</organism>
<keyword evidence="2" id="KW-0812">Transmembrane</keyword>
<protein>
    <submittedName>
        <fullName evidence="4">Uncharacterized protein LOC106519103</fullName>
    </submittedName>
</protein>
<dbReference type="STRING" id="52670.A0A2I4BEC0"/>
<feature type="compositionally biased region" description="Basic and acidic residues" evidence="1">
    <location>
        <begin position="363"/>
        <end position="372"/>
    </location>
</feature>
<reference evidence="4" key="1">
    <citation type="submission" date="2025-08" db="UniProtKB">
        <authorList>
            <consortium name="RefSeq"/>
        </authorList>
    </citation>
    <scope>IDENTIFICATION</scope>
    <source>
        <strain evidence="4">Quisiro</strain>
        <tissue evidence="4">Liver</tissue>
    </source>
</reference>
<feature type="transmembrane region" description="Helical" evidence="2">
    <location>
        <begin position="310"/>
        <end position="331"/>
    </location>
</feature>
<dbReference type="Proteomes" id="UP000192220">
    <property type="component" value="Unplaced"/>
</dbReference>
<proteinExistence type="predicted"/>
<feature type="region of interest" description="Disordered" evidence="1">
    <location>
        <begin position="167"/>
        <end position="186"/>
    </location>
</feature>
<dbReference type="InParanoid" id="A0A2I4BEC0"/>
<feature type="region of interest" description="Disordered" evidence="1">
    <location>
        <begin position="114"/>
        <end position="145"/>
    </location>
</feature>
<dbReference type="RefSeq" id="XP_013866089.1">
    <property type="nucleotide sequence ID" value="XM_014010635.1"/>
</dbReference>
<evidence type="ECO:0000313" key="3">
    <source>
        <dbReference type="Proteomes" id="UP000192220"/>
    </source>
</evidence>
<accession>A0A2I4BEC0</accession>
<feature type="compositionally biased region" description="Polar residues" evidence="1">
    <location>
        <begin position="167"/>
        <end position="178"/>
    </location>
</feature>
<name>A0A2I4BEC0_AUSLI</name>
<keyword evidence="2" id="KW-0472">Membrane</keyword>
<feature type="region of interest" description="Disordered" evidence="1">
    <location>
        <begin position="363"/>
        <end position="391"/>
    </location>
</feature>
<dbReference type="OrthoDB" id="8953573at2759"/>